<comment type="similarity">
    <text evidence="1">Belongs to the SCC2/Nipped-B family.</text>
</comment>
<name>R8BDP6_PHAM7</name>
<dbReference type="GO" id="GO:0003682">
    <property type="term" value="F:chromatin binding"/>
    <property type="evidence" value="ECO:0007669"/>
    <property type="project" value="TreeGrafter"/>
</dbReference>
<proteinExistence type="inferred from homology"/>
<dbReference type="GO" id="GO:0071169">
    <property type="term" value="P:establishment of protein localization to chromatin"/>
    <property type="evidence" value="ECO:0007669"/>
    <property type="project" value="TreeGrafter"/>
</dbReference>
<dbReference type="InterPro" id="IPR033031">
    <property type="entry name" value="Scc2/Nipped-B"/>
</dbReference>
<dbReference type="GO" id="GO:0034087">
    <property type="term" value="P:establishment of mitotic sister chromatid cohesion"/>
    <property type="evidence" value="ECO:0007669"/>
    <property type="project" value="TreeGrafter"/>
</dbReference>
<dbReference type="GO" id="GO:0010468">
    <property type="term" value="P:regulation of gene expression"/>
    <property type="evidence" value="ECO:0007669"/>
    <property type="project" value="InterPro"/>
</dbReference>
<accession>R8BDP6</accession>
<evidence type="ECO:0000313" key="5">
    <source>
        <dbReference type="Proteomes" id="UP000014074"/>
    </source>
</evidence>
<evidence type="ECO:0000256" key="2">
    <source>
        <dbReference type="SAM" id="MobiDB-lite"/>
    </source>
</evidence>
<dbReference type="GO" id="GO:0140588">
    <property type="term" value="P:chromatin looping"/>
    <property type="evidence" value="ECO:0007669"/>
    <property type="project" value="InterPro"/>
</dbReference>
<dbReference type="PANTHER" id="PTHR21704:SF18">
    <property type="entry name" value="NIPPED-B-LIKE PROTEIN"/>
    <property type="match status" value="1"/>
</dbReference>
<feature type="compositionally biased region" description="Basic residues" evidence="2">
    <location>
        <begin position="901"/>
        <end position="931"/>
    </location>
</feature>
<sequence length="949" mass="105446">MIEDSRWLSTEYSFIAVSANQAKLAYAITIARSAFCESYAKILNLLLRSMTIDQATVRSKSLKSINQVLETDPSILDGDSTVIQLILQCSNDSSPQVRDSALGLIGKCIGMRPSLEEMMIPTVIQRFIDSGVGVRKRAMKLAKDIYLRNPSKKDRSTIANGLLHRVQDPDEGVREIARQLIADIWIAPFANVEDTAAFQTSLRDHVALIVQTVKSGNVTPVLDKVFQNILGTEAKATDSTFKVCQMLVANMFDLIDNPDSDDSSVPSGKDALQVLMVFAKADPRLFTFEQIRLLKPQIANVGSSEDLAMSRAVVEIYRRVLPQLSSVHKDFLADVRKDLMPTVSKVTRALLDDVIACLWIISGLLETSEHLARLVLSSLTGVQKIRAMSQREPLDDRKIRQFDRYSLIVGMAGKHCDLDSHESLYKTGFPKWQGGSVSKLMVDVLMPFTSPSQPLDVRKAALDAVGLICQSWPRNFRAANVYTAFQQVFEEQNPALEGMILRSFKEFLLSEERRSEQAAAAAAGTDTGESKQKLTVMGGTTFDDVASATTQRFMKDITRIALATQDEHAFLAVEVLASINRQGLVHPKETGVTLITLETSSIHKISELAYHEHRSLHDKHETVVEREYVRAIQSAFAYQRDIAHDPHGATTDPFTSKLNLLMEVLKMSKSKNRSKFLEKFVLQVDFEPAKLDASEAMPSHVQYSRFIIENLAFFEYMTIGELQNTVATMEKLVSSTGSSVAQAIESELFQVRMDVDAELQQSIDGQEGPVPPVQPVVDMTRLRQLTAGSMVLQSLWEARSYLRRLYGLGTSRREGKAKGPAKDLSKAPVKVQGVTGDKFWEEVGTIMSALSSQGQMITQCKSFVELLNVDKEFKVADEDDDMDGEDPATPSNDEDDAGERGRKRKASNTPGGRKKRARSTSQPRKRGRPKKNAMLDVDAEGESDDGDWF</sequence>
<evidence type="ECO:0000259" key="3">
    <source>
        <dbReference type="Pfam" id="PF12830"/>
    </source>
</evidence>
<feature type="region of interest" description="Disordered" evidence="2">
    <location>
        <begin position="875"/>
        <end position="949"/>
    </location>
</feature>
<dbReference type="PANTHER" id="PTHR21704">
    <property type="entry name" value="NIPPED-B-LIKE PROTEIN DELANGIN SCC2-RELATED"/>
    <property type="match status" value="1"/>
</dbReference>
<dbReference type="GeneID" id="19327539"/>
<dbReference type="Pfam" id="PF20168">
    <property type="entry name" value="PDS5"/>
    <property type="match status" value="1"/>
</dbReference>
<feature type="compositionally biased region" description="Acidic residues" evidence="2">
    <location>
        <begin position="877"/>
        <end position="897"/>
    </location>
</feature>
<dbReference type="EMBL" id="KB933264">
    <property type="protein sequence ID" value="EON97424.1"/>
    <property type="molecule type" value="Genomic_DNA"/>
</dbReference>
<evidence type="ECO:0000313" key="4">
    <source>
        <dbReference type="EMBL" id="EON97424.1"/>
    </source>
</evidence>
<dbReference type="Proteomes" id="UP000014074">
    <property type="component" value="Unassembled WGS sequence"/>
</dbReference>
<feature type="domain" description="Sister chromatid cohesion C-terminal" evidence="3">
    <location>
        <begin position="546"/>
        <end position="731"/>
    </location>
</feature>
<dbReference type="InterPro" id="IPR011989">
    <property type="entry name" value="ARM-like"/>
</dbReference>
<dbReference type="Gene3D" id="1.25.10.10">
    <property type="entry name" value="Leucine-rich Repeat Variant"/>
    <property type="match status" value="2"/>
</dbReference>
<reference evidence="5" key="1">
    <citation type="journal article" date="2013" name="Genome Announc.">
        <title>Draft genome sequence of the ascomycete Phaeoacremonium aleophilum strain UCR-PA7, a causal agent of the esca disease complex in grapevines.</title>
        <authorList>
            <person name="Blanco-Ulate B."/>
            <person name="Rolshausen P."/>
            <person name="Cantu D."/>
        </authorList>
    </citation>
    <scope>NUCLEOTIDE SEQUENCE [LARGE SCALE GENOMIC DNA]</scope>
    <source>
        <strain evidence="5">UCR-PA7</strain>
    </source>
</reference>
<dbReference type="SUPFAM" id="SSF48371">
    <property type="entry name" value="ARM repeat"/>
    <property type="match status" value="1"/>
</dbReference>
<dbReference type="CDD" id="cd23958">
    <property type="entry name" value="SCC2"/>
    <property type="match status" value="1"/>
</dbReference>
<evidence type="ECO:0000256" key="1">
    <source>
        <dbReference type="RuleBase" id="RU364107"/>
    </source>
</evidence>
<dbReference type="KEGG" id="tmn:UCRPA7_6840"/>
<dbReference type="GO" id="GO:0090694">
    <property type="term" value="C:Scc2-Scc4 cohesin loading complex"/>
    <property type="evidence" value="ECO:0007669"/>
    <property type="project" value="TreeGrafter"/>
</dbReference>
<keyword evidence="1" id="KW-0131">Cell cycle</keyword>
<dbReference type="OrthoDB" id="418242at2759"/>
<dbReference type="RefSeq" id="XP_007917567.1">
    <property type="nucleotide sequence ID" value="XM_007919376.1"/>
</dbReference>
<keyword evidence="5" id="KW-1185">Reference proteome</keyword>
<dbReference type="Pfam" id="PF12830">
    <property type="entry name" value="Nipped-B_C"/>
    <property type="match status" value="1"/>
</dbReference>
<gene>
    <name evidence="4" type="ORF">UCRPA7_6840</name>
</gene>
<organism evidence="4 5">
    <name type="scientific">Phaeoacremonium minimum (strain UCR-PA7)</name>
    <name type="common">Esca disease fungus</name>
    <name type="synonym">Togninia minima</name>
    <dbReference type="NCBI Taxonomy" id="1286976"/>
    <lineage>
        <taxon>Eukaryota</taxon>
        <taxon>Fungi</taxon>
        <taxon>Dikarya</taxon>
        <taxon>Ascomycota</taxon>
        <taxon>Pezizomycotina</taxon>
        <taxon>Sordariomycetes</taxon>
        <taxon>Sordariomycetidae</taxon>
        <taxon>Togniniales</taxon>
        <taxon>Togniniaceae</taxon>
        <taxon>Phaeoacremonium</taxon>
    </lineage>
</organism>
<dbReference type="HOGENOM" id="CLU_310169_0_0_1"/>
<keyword evidence="1" id="KW-0677">Repeat</keyword>
<dbReference type="InterPro" id="IPR016024">
    <property type="entry name" value="ARM-type_fold"/>
</dbReference>
<dbReference type="eggNOG" id="KOG1020">
    <property type="taxonomic scope" value="Eukaryota"/>
</dbReference>
<comment type="subcellular location">
    <subcellularLocation>
        <location evidence="1">Nucleus</location>
    </subcellularLocation>
</comment>
<keyword evidence="1" id="KW-0539">Nucleus</keyword>
<dbReference type="GO" id="GO:0061775">
    <property type="term" value="F:cohesin loader activity"/>
    <property type="evidence" value="ECO:0007669"/>
    <property type="project" value="InterPro"/>
</dbReference>
<protein>
    <recommendedName>
        <fullName evidence="1">Sister chromatid cohesion protein</fullName>
    </recommendedName>
</protein>
<feature type="compositionally biased region" description="Acidic residues" evidence="2">
    <location>
        <begin position="937"/>
        <end position="949"/>
    </location>
</feature>
<dbReference type="AlphaFoldDB" id="R8BDP6"/>
<dbReference type="InterPro" id="IPR024986">
    <property type="entry name" value="Nipped-B_C"/>
</dbReference>
<dbReference type="GO" id="GO:1990414">
    <property type="term" value="P:replication-born double-strand break repair via sister chromatid exchange"/>
    <property type="evidence" value="ECO:0007669"/>
    <property type="project" value="TreeGrafter"/>
</dbReference>
<dbReference type="FunFam" id="1.25.10.10:FF:000494">
    <property type="entry name" value="Sister chromatid cohesion protein"/>
    <property type="match status" value="1"/>
</dbReference>